<keyword evidence="4" id="KW-1185">Reference proteome</keyword>
<keyword evidence="1" id="KW-0472">Membrane</keyword>
<reference evidence="4" key="1">
    <citation type="journal article" date="2019" name="Microbiology">
        <title>Complete Genome Sequence of an Uncultured Bacterium of the Candidate Phylum Bipolaricaulota.</title>
        <authorList>
            <person name="Kadnikov V.V."/>
            <person name="Mardanov A.V."/>
            <person name="Beletsky A.V."/>
            <person name="Frank Y.A."/>
            <person name="Karnachuk O.V."/>
            <person name="Ravin N.V."/>
        </authorList>
    </citation>
    <scope>NUCLEOTIDE SEQUENCE [LARGE SCALE GENOMIC DNA]</scope>
</reference>
<evidence type="ECO:0000256" key="2">
    <source>
        <dbReference type="SAM" id="SignalP"/>
    </source>
</evidence>
<dbReference type="KEGG" id="salq:SYNTR_2175"/>
<gene>
    <name evidence="3" type="ORF">SYNTR_2175</name>
</gene>
<accession>A0A6I6DJJ6</accession>
<organism evidence="3 4">
    <name type="scientific">Candidatus Syntrophocurvum alkaliphilum</name>
    <dbReference type="NCBI Taxonomy" id="2293317"/>
    <lineage>
        <taxon>Bacteria</taxon>
        <taxon>Bacillati</taxon>
        <taxon>Bacillota</taxon>
        <taxon>Clostridia</taxon>
        <taxon>Eubacteriales</taxon>
        <taxon>Syntrophomonadaceae</taxon>
        <taxon>Candidatus Syntrophocurvum</taxon>
    </lineage>
</organism>
<proteinExistence type="predicted"/>
<evidence type="ECO:0000313" key="3">
    <source>
        <dbReference type="EMBL" id="QGU00769.1"/>
    </source>
</evidence>
<evidence type="ECO:0000313" key="4">
    <source>
        <dbReference type="Proteomes" id="UP000426444"/>
    </source>
</evidence>
<sequence length="108" mass="12411">MLVVHKSVVFLLALVMVAVFPKQALATNETSSFLDTLSQNITNVFDGLYRFMVSEPFLASGIIFFVSFIIILLFLYRKMLSVERLIDEYYSLEQTEENKNSDEEKNGE</sequence>
<name>A0A6I6DJJ6_9FIRM</name>
<feature type="signal peptide" evidence="2">
    <location>
        <begin position="1"/>
        <end position="26"/>
    </location>
</feature>
<dbReference type="AlphaFoldDB" id="A0A6I6DJJ6"/>
<dbReference type="EMBL" id="CP046457">
    <property type="protein sequence ID" value="QGU00769.1"/>
    <property type="molecule type" value="Genomic_DNA"/>
</dbReference>
<feature type="chain" id="PRO_5026219607" description="CcmD family protein" evidence="2">
    <location>
        <begin position="27"/>
        <end position="108"/>
    </location>
</feature>
<keyword evidence="1" id="KW-1133">Transmembrane helix</keyword>
<feature type="transmembrane region" description="Helical" evidence="1">
    <location>
        <begin position="57"/>
        <end position="76"/>
    </location>
</feature>
<protein>
    <recommendedName>
        <fullName evidence="5">CcmD family protein</fullName>
    </recommendedName>
</protein>
<evidence type="ECO:0000256" key="1">
    <source>
        <dbReference type="SAM" id="Phobius"/>
    </source>
</evidence>
<dbReference type="Proteomes" id="UP000426444">
    <property type="component" value="Chromosome"/>
</dbReference>
<keyword evidence="2" id="KW-0732">Signal</keyword>
<keyword evidence="1" id="KW-0812">Transmembrane</keyword>
<evidence type="ECO:0008006" key="5">
    <source>
        <dbReference type="Google" id="ProtNLM"/>
    </source>
</evidence>